<accession>T0QU06</accession>
<organism evidence="1 2">
    <name type="scientific">Saprolegnia diclina (strain VS20)</name>
    <dbReference type="NCBI Taxonomy" id="1156394"/>
    <lineage>
        <taxon>Eukaryota</taxon>
        <taxon>Sar</taxon>
        <taxon>Stramenopiles</taxon>
        <taxon>Oomycota</taxon>
        <taxon>Saprolegniomycetes</taxon>
        <taxon>Saprolegniales</taxon>
        <taxon>Saprolegniaceae</taxon>
        <taxon>Saprolegnia</taxon>
    </lineage>
</organism>
<keyword evidence="2" id="KW-1185">Reference proteome</keyword>
<evidence type="ECO:0000313" key="1">
    <source>
        <dbReference type="EMBL" id="EQC41679.1"/>
    </source>
</evidence>
<protein>
    <submittedName>
        <fullName evidence="1">Uncharacterized protein</fullName>
    </submittedName>
</protein>
<evidence type="ECO:0000313" key="2">
    <source>
        <dbReference type="Proteomes" id="UP000030762"/>
    </source>
</evidence>
<dbReference type="InParanoid" id="T0QU06"/>
<gene>
    <name evidence="1" type="ORF">SDRG_01637</name>
</gene>
<proteinExistence type="predicted"/>
<name>T0QU06_SAPDV</name>
<dbReference type="RefSeq" id="XP_008605393.1">
    <property type="nucleotide sequence ID" value="XM_008607171.1"/>
</dbReference>
<sequence>MTAPEAMAVPGRHARELAALRAEYEEHLASLRTDCQMQLAAMATTLRAEHQANIAAVTTTLQQEHQEALATTAAALCEEHSTKETALTSQLAMLAAERDVSLERARVLDTRSEGLRRDLHTLAKLNHRLQTTIATTATSQKSIAAATDVIATKLAGASKDDLVASLQAKLELTSSDLAASKATEGDNTALLREATSRIMSMGDCLHTLHADVDGHAQRALRDLSAMDDALVSHPHRIDQLVGQLAVAKFAACSAQLVHEATIQSKDETICRLNIDLVDCVEQTKMHKGIVDQLQRDMVTKDELLTTRDDQVRHLLLQLDDVKAQLSATTTANPDPRTGQVVSIPATEKLTRALQLARNKIQATVTECRETLAIKETSLGRHEDTYDVRHHHPRISVHRVNTVAPRRC</sequence>
<dbReference type="EMBL" id="JH767134">
    <property type="protein sequence ID" value="EQC41679.1"/>
    <property type="molecule type" value="Genomic_DNA"/>
</dbReference>
<dbReference type="GeneID" id="19942364"/>
<reference evidence="1 2" key="1">
    <citation type="submission" date="2012-04" db="EMBL/GenBank/DDBJ databases">
        <title>The Genome Sequence of Saprolegnia declina VS20.</title>
        <authorList>
            <consortium name="The Broad Institute Genome Sequencing Platform"/>
            <person name="Russ C."/>
            <person name="Nusbaum C."/>
            <person name="Tyler B."/>
            <person name="van West P."/>
            <person name="Dieguez-Uribeondo J."/>
            <person name="de Bruijn I."/>
            <person name="Tripathy S."/>
            <person name="Jiang R."/>
            <person name="Young S.K."/>
            <person name="Zeng Q."/>
            <person name="Gargeya S."/>
            <person name="Fitzgerald M."/>
            <person name="Haas B."/>
            <person name="Abouelleil A."/>
            <person name="Alvarado L."/>
            <person name="Arachchi H.M."/>
            <person name="Berlin A."/>
            <person name="Chapman S.B."/>
            <person name="Goldberg J."/>
            <person name="Griggs A."/>
            <person name="Gujja S."/>
            <person name="Hansen M."/>
            <person name="Howarth C."/>
            <person name="Imamovic A."/>
            <person name="Larimer J."/>
            <person name="McCowen C."/>
            <person name="Montmayeur A."/>
            <person name="Murphy C."/>
            <person name="Neiman D."/>
            <person name="Pearson M."/>
            <person name="Priest M."/>
            <person name="Roberts A."/>
            <person name="Saif S."/>
            <person name="Shea T."/>
            <person name="Sisk P."/>
            <person name="Sykes S."/>
            <person name="Wortman J."/>
            <person name="Nusbaum C."/>
            <person name="Birren B."/>
        </authorList>
    </citation>
    <scope>NUCLEOTIDE SEQUENCE [LARGE SCALE GENOMIC DNA]</scope>
    <source>
        <strain evidence="1 2">VS20</strain>
    </source>
</reference>
<dbReference type="Proteomes" id="UP000030762">
    <property type="component" value="Unassembled WGS sequence"/>
</dbReference>
<dbReference type="VEuPathDB" id="FungiDB:SDRG_01637"/>
<dbReference type="AlphaFoldDB" id="T0QU06"/>